<evidence type="ECO:0000256" key="15">
    <source>
        <dbReference type="SAM" id="Phobius"/>
    </source>
</evidence>
<evidence type="ECO:0000256" key="12">
    <source>
        <dbReference type="ARBA" id="ARBA00023049"/>
    </source>
</evidence>
<dbReference type="GO" id="GO:0005886">
    <property type="term" value="C:plasma membrane"/>
    <property type="evidence" value="ECO:0007669"/>
    <property type="project" value="UniProtKB-SubCell"/>
</dbReference>
<dbReference type="Pfam" id="PF00571">
    <property type="entry name" value="CBS"/>
    <property type="match status" value="2"/>
</dbReference>
<evidence type="ECO:0000256" key="9">
    <source>
        <dbReference type="ARBA" id="ARBA00022801"/>
    </source>
</evidence>
<dbReference type="InterPro" id="IPR046342">
    <property type="entry name" value="CBS_dom_sf"/>
</dbReference>
<keyword evidence="8" id="KW-0677">Repeat</keyword>
<keyword evidence="14 15" id="KW-0472">Membrane</keyword>
<keyword evidence="7" id="KW-0479">Metal-binding</keyword>
<evidence type="ECO:0000256" key="13">
    <source>
        <dbReference type="ARBA" id="ARBA00023122"/>
    </source>
</evidence>
<comment type="similarity">
    <text evidence="3">Belongs to the peptidase M50B family.</text>
</comment>
<evidence type="ECO:0000256" key="11">
    <source>
        <dbReference type="ARBA" id="ARBA00022989"/>
    </source>
</evidence>
<dbReference type="Pfam" id="PF02163">
    <property type="entry name" value="Peptidase_M50"/>
    <property type="match status" value="2"/>
</dbReference>
<evidence type="ECO:0000313" key="17">
    <source>
        <dbReference type="EMBL" id="CAB4763920.1"/>
    </source>
</evidence>
<feature type="transmembrane region" description="Helical" evidence="15">
    <location>
        <begin position="102"/>
        <end position="119"/>
    </location>
</feature>
<evidence type="ECO:0000256" key="6">
    <source>
        <dbReference type="ARBA" id="ARBA00022692"/>
    </source>
</evidence>
<dbReference type="GO" id="GO:0008237">
    <property type="term" value="F:metallopeptidase activity"/>
    <property type="evidence" value="ECO:0007669"/>
    <property type="project" value="UniProtKB-KW"/>
</dbReference>
<dbReference type="EMBL" id="CAEZYU010000195">
    <property type="protein sequence ID" value="CAB4763920.1"/>
    <property type="molecule type" value="Genomic_DNA"/>
</dbReference>
<dbReference type="PANTHER" id="PTHR39188:SF3">
    <property type="entry name" value="STAGE IV SPORULATION PROTEIN FB"/>
    <property type="match status" value="1"/>
</dbReference>
<comment type="cofactor">
    <cofactor evidence="1">
        <name>Zn(2+)</name>
        <dbReference type="ChEBI" id="CHEBI:29105"/>
    </cofactor>
</comment>
<dbReference type="PIRSF" id="PIRSF006404">
    <property type="entry name" value="UCP006404_Pept_M50_CBS"/>
    <property type="match status" value="1"/>
</dbReference>
<evidence type="ECO:0000259" key="16">
    <source>
        <dbReference type="PROSITE" id="PS51371"/>
    </source>
</evidence>
<sequence length="429" mass="46029">MQAFSCETPHRVLLCSIRPFRFLQLPADSRGLQTDLRDFGPYRRSADFATLPQVSETFRLGRVAGIPIGMNWSVLLILWLISWSLAGSYFPAVLPGHQSGEYWAAGLVGALLFFASLLAHELGHAIVATHLDIEVEGITLWLFGGVSKLNSEATSPRDELAIAACGPMISIGLSLGFLLAAAGLNAASAPELIVGVGLWLGTVNGILALFNLAPAAPLDGGRLLMAWLWHRRGNRLEAVVSAANAGRIFGYALIFVGLVEFAVGLGLGGLWLVFLGWFLLSAAQFEKSQAVHLNALAKHLVGELMTADPVVVPENLSVADLLDDFVLSHRFSSFPVQASDRQITGLVTLAQLRLVPAVNRERTCVKSIQTPISELVLTTPAEPADQLASRLASSADGRALVMEHGTLVGIVSSTDVMRSIDRLMIRQEA</sequence>
<dbReference type="InterPro" id="IPR000644">
    <property type="entry name" value="CBS_dom"/>
</dbReference>
<dbReference type="SMART" id="SM00116">
    <property type="entry name" value="CBS"/>
    <property type="match status" value="2"/>
</dbReference>
<feature type="transmembrane region" description="Helical" evidence="15">
    <location>
        <begin position="261"/>
        <end position="280"/>
    </location>
</feature>
<keyword evidence="13" id="KW-0129">CBS domain</keyword>
<evidence type="ECO:0000256" key="10">
    <source>
        <dbReference type="ARBA" id="ARBA00022833"/>
    </source>
</evidence>
<keyword evidence="11 15" id="KW-1133">Transmembrane helix</keyword>
<feature type="domain" description="CBS" evidence="16">
    <location>
        <begin position="305"/>
        <end position="362"/>
    </location>
</feature>
<feature type="transmembrane region" description="Helical" evidence="15">
    <location>
        <begin position="68"/>
        <end position="90"/>
    </location>
</feature>
<keyword evidence="10" id="KW-0862">Zinc</keyword>
<proteinExistence type="inferred from homology"/>
<dbReference type="Gene3D" id="3.10.580.10">
    <property type="entry name" value="CBS-domain"/>
    <property type="match status" value="1"/>
</dbReference>
<accession>A0A6J6UVU8</accession>
<keyword evidence="4" id="KW-1003">Cell membrane</keyword>
<name>A0A6J6UVU8_9ZZZZ</name>
<dbReference type="GO" id="GO:0046872">
    <property type="term" value="F:metal ion binding"/>
    <property type="evidence" value="ECO:0007669"/>
    <property type="project" value="UniProtKB-KW"/>
</dbReference>
<protein>
    <submittedName>
        <fullName evidence="17">Unannotated protein</fullName>
    </submittedName>
</protein>
<dbReference type="InterPro" id="IPR016483">
    <property type="entry name" value="UCP006404_Pept_M50_CBS"/>
</dbReference>
<keyword evidence="9" id="KW-0378">Hydrolase</keyword>
<feature type="transmembrane region" description="Helical" evidence="15">
    <location>
        <begin position="160"/>
        <end position="180"/>
    </location>
</feature>
<dbReference type="PANTHER" id="PTHR39188">
    <property type="entry name" value="MEMBRANE-ASSOCIATED ZINC METALLOPROTEASE M50B"/>
    <property type="match status" value="1"/>
</dbReference>
<keyword evidence="5" id="KW-0645">Protease</keyword>
<keyword evidence="6 15" id="KW-0812">Transmembrane</keyword>
<evidence type="ECO:0000256" key="2">
    <source>
        <dbReference type="ARBA" id="ARBA00004651"/>
    </source>
</evidence>
<evidence type="ECO:0000256" key="14">
    <source>
        <dbReference type="ARBA" id="ARBA00023136"/>
    </source>
</evidence>
<feature type="transmembrane region" description="Helical" evidence="15">
    <location>
        <begin position="192"/>
        <end position="215"/>
    </location>
</feature>
<evidence type="ECO:0000256" key="4">
    <source>
        <dbReference type="ARBA" id="ARBA00022475"/>
    </source>
</evidence>
<evidence type="ECO:0000256" key="3">
    <source>
        <dbReference type="ARBA" id="ARBA00007931"/>
    </source>
</evidence>
<dbReference type="CDD" id="cd06164">
    <property type="entry name" value="S2P-M50_SpoIVFB_CBS"/>
    <property type="match status" value="1"/>
</dbReference>
<dbReference type="PROSITE" id="PS51371">
    <property type="entry name" value="CBS"/>
    <property type="match status" value="1"/>
</dbReference>
<comment type="subcellular location">
    <subcellularLocation>
        <location evidence="2">Cell membrane</location>
        <topology evidence="2">Multi-pass membrane protein</topology>
    </subcellularLocation>
</comment>
<reference evidence="17" key="1">
    <citation type="submission" date="2020-05" db="EMBL/GenBank/DDBJ databases">
        <authorList>
            <person name="Chiriac C."/>
            <person name="Salcher M."/>
            <person name="Ghai R."/>
            <person name="Kavagutti S V."/>
        </authorList>
    </citation>
    <scope>NUCLEOTIDE SEQUENCE</scope>
</reference>
<organism evidence="17">
    <name type="scientific">freshwater metagenome</name>
    <dbReference type="NCBI Taxonomy" id="449393"/>
    <lineage>
        <taxon>unclassified sequences</taxon>
        <taxon>metagenomes</taxon>
        <taxon>ecological metagenomes</taxon>
    </lineage>
</organism>
<dbReference type="GO" id="GO:0006508">
    <property type="term" value="P:proteolysis"/>
    <property type="evidence" value="ECO:0007669"/>
    <property type="project" value="UniProtKB-KW"/>
</dbReference>
<dbReference type="SUPFAM" id="SSF54631">
    <property type="entry name" value="CBS-domain pair"/>
    <property type="match status" value="1"/>
</dbReference>
<keyword evidence="12" id="KW-0482">Metalloprotease</keyword>
<dbReference type="InterPro" id="IPR008915">
    <property type="entry name" value="Peptidase_M50"/>
</dbReference>
<evidence type="ECO:0000256" key="5">
    <source>
        <dbReference type="ARBA" id="ARBA00022670"/>
    </source>
</evidence>
<gene>
    <name evidence="17" type="ORF">UFOPK2766_02397</name>
</gene>
<dbReference type="AlphaFoldDB" id="A0A6J6UVU8"/>
<evidence type="ECO:0000256" key="1">
    <source>
        <dbReference type="ARBA" id="ARBA00001947"/>
    </source>
</evidence>
<evidence type="ECO:0000256" key="7">
    <source>
        <dbReference type="ARBA" id="ARBA00022723"/>
    </source>
</evidence>
<evidence type="ECO:0000256" key="8">
    <source>
        <dbReference type="ARBA" id="ARBA00022737"/>
    </source>
</evidence>